<dbReference type="Gene3D" id="3.40.50.620">
    <property type="entry name" value="HUPs"/>
    <property type="match status" value="2"/>
</dbReference>
<accession>A0A7W7WVA0</accession>
<dbReference type="PRINTS" id="PR01438">
    <property type="entry name" value="UNVRSLSTRESS"/>
</dbReference>
<dbReference type="InterPro" id="IPR006016">
    <property type="entry name" value="UspA"/>
</dbReference>
<comment type="caution">
    <text evidence="3">The sequence shown here is derived from an EMBL/GenBank/DDBJ whole genome shotgun (WGS) entry which is preliminary data.</text>
</comment>
<name>A0A7W7WVA0_9PSEU</name>
<comment type="similarity">
    <text evidence="1">Belongs to the universal stress protein A family.</text>
</comment>
<feature type="domain" description="UspA" evidence="2">
    <location>
        <begin position="4"/>
        <end position="137"/>
    </location>
</feature>
<dbReference type="RefSeq" id="WP_184668448.1">
    <property type="nucleotide sequence ID" value="NZ_BAABAI010000013.1"/>
</dbReference>
<sequence>MGAPILVGVDGSESALDAVRWAAAEAARRGVGLDLVHVYPTPVRGYPQVVLTGGEVRRALEEAGREHLERARALVADVPVTVEVVPGDAAATLVGRSAAASCVVVGSRGLGGFTGLLIGSVAVALAAHARCPVVVVRGTEAVDGPVVVGVDGSPTAEAAVAYAFEEASLRGVGLVAVLAWTDALVDGPLGERFGADWAAVEAGEHRVLAERLAGWGAKYPDVAVTRAVVRELPVRALLDHAAGASLLVAGTRGRGGFAGLLLGSTSQALIHHAPCPLAVVRPAAE</sequence>
<organism evidence="3 4">
    <name type="scientific">Saccharothrix violaceirubra</name>
    <dbReference type="NCBI Taxonomy" id="413306"/>
    <lineage>
        <taxon>Bacteria</taxon>
        <taxon>Bacillati</taxon>
        <taxon>Actinomycetota</taxon>
        <taxon>Actinomycetes</taxon>
        <taxon>Pseudonocardiales</taxon>
        <taxon>Pseudonocardiaceae</taxon>
        <taxon>Saccharothrix</taxon>
    </lineage>
</organism>
<dbReference type="InterPro" id="IPR014729">
    <property type="entry name" value="Rossmann-like_a/b/a_fold"/>
</dbReference>
<dbReference type="PANTHER" id="PTHR46268">
    <property type="entry name" value="STRESS RESPONSE PROTEIN NHAX"/>
    <property type="match status" value="1"/>
</dbReference>
<dbReference type="Proteomes" id="UP000542674">
    <property type="component" value="Unassembled WGS sequence"/>
</dbReference>
<reference evidence="3 4" key="1">
    <citation type="submission" date="2020-08" db="EMBL/GenBank/DDBJ databases">
        <title>Sequencing the genomes of 1000 actinobacteria strains.</title>
        <authorList>
            <person name="Klenk H.-P."/>
        </authorList>
    </citation>
    <scope>NUCLEOTIDE SEQUENCE [LARGE SCALE GENOMIC DNA]</scope>
    <source>
        <strain evidence="3 4">DSM 45084</strain>
    </source>
</reference>
<dbReference type="InterPro" id="IPR006015">
    <property type="entry name" value="Universal_stress_UspA"/>
</dbReference>
<dbReference type="EMBL" id="JACHJS010000001">
    <property type="protein sequence ID" value="MBB4965075.1"/>
    <property type="molecule type" value="Genomic_DNA"/>
</dbReference>
<dbReference type="PANTHER" id="PTHR46268:SF6">
    <property type="entry name" value="UNIVERSAL STRESS PROTEIN UP12"/>
    <property type="match status" value="1"/>
</dbReference>
<keyword evidence="4" id="KW-1185">Reference proteome</keyword>
<dbReference type="SUPFAM" id="SSF52402">
    <property type="entry name" value="Adenine nucleotide alpha hydrolases-like"/>
    <property type="match status" value="2"/>
</dbReference>
<dbReference type="AlphaFoldDB" id="A0A7W7WVA0"/>
<gene>
    <name evidence="3" type="ORF">F4559_002434</name>
</gene>
<evidence type="ECO:0000313" key="3">
    <source>
        <dbReference type="EMBL" id="MBB4965075.1"/>
    </source>
</evidence>
<feature type="domain" description="UspA" evidence="2">
    <location>
        <begin position="145"/>
        <end position="281"/>
    </location>
</feature>
<proteinExistence type="inferred from homology"/>
<protein>
    <submittedName>
        <fullName evidence="3">Nucleotide-binding universal stress UspA family protein</fullName>
    </submittedName>
</protein>
<evidence type="ECO:0000313" key="4">
    <source>
        <dbReference type="Proteomes" id="UP000542674"/>
    </source>
</evidence>
<evidence type="ECO:0000259" key="2">
    <source>
        <dbReference type="Pfam" id="PF00582"/>
    </source>
</evidence>
<dbReference type="Pfam" id="PF00582">
    <property type="entry name" value="Usp"/>
    <property type="match status" value="2"/>
</dbReference>
<evidence type="ECO:0000256" key="1">
    <source>
        <dbReference type="ARBA" id="ARBA00008791"/>
    </source>
</evidence>